<accession>A0ABU9C2J5</accession>
<keyword evidence="5" id="KW-1185">Reference proteome</keyword>
<gene>
    <name evidence="4" type="ORF">AACH00_03960</name>
</gene>
<dbReference type="InterPro" id="IPR038765">
    <property type="entry name" value="Papain-like_cys_pep_sf"/>
</dbReference>
<feature type="region of interest" description="Disordered" evidence="1">
    <location>
        <begin position="34"/>
        <end position="59"/>
    </location>
</feature>
<dbReference type="Gene3D" id="3.10.620.30">
    <property type="match status" value="1"/>
</dbReference>
<feature type="compositionally biased region" description="Low complexity" evidence="1">
    <location>
        <begin position="38"/>
        <end position="59"/>
    </location>
</feature>
<dbReference type="InterPro" id="IPR011990">
    <property type="entry name" value="TPR-like_helical_dom_sf"/>
</dbReference>
<feature type="chain" id="PRO_5045138008" evidence="2">
    <location>
        <begin position="33"/>
        <end position="957"/>
    </location>
</feature>
<dbReference type="SUPFAM" id="SSF48452">
    <property type="entry name" value="TPR-like"/>
    <property type="match status" value="1"/>
</dbReference>
<dbReference type="Gene3D" id="1.25.40.10">
    <property type="entry name" value="Tetratricopeptide repeat domain"/>
    <property type="match status" value="1"/>
</dbReference>
<dbReference type="InterPro" id="IPR002931">
    <property type="entry name" value="Transglutaminase-like"/>
</dbReference>
<sequence>MLNSKFRRLSRGAAWPLVAGLAVALSIGTASAADPANAGSGPASKAAAKPQPKGSAAAQARGFTIETVPAWVKPVAADPAATMDNAPVQFLMRDFQTRISERGEVQRYLRSLRQITETAGLEQGAQIQIDFDPSYQRLVFHRLEVLRGQQRLNRLDPAKVQMLQRETRLEWQMVDGRKTASLVLDDVRVGDKVDLVYSVIGDNPVFNGKFFDQEWSLNSKGPTAQFEYRLLAPAARQIRHRVEPARISVSSSEAAGVRETVFRRLRVPAWSADNLAPASSFLEDQIQFSEFGDWAEVARWAEQLFAPVWAPDKAVTDLARQIMQDAGPDPLARAQKALDFVQTEVRYFGTEIGENSHLPVAPGKVLAQRYGDCKDKSGLLSALLRAMDIPASPALVSTLYRDDVNTLLPSPLAFNHAIAQVTLNGKPVWLDATRSHQKGPVLQRESLGLGHALLVAPTTQGLTPLPGLQDALRVSVVDTFVVDRIAAPVQLVSRITYVGDYAESARSFFAQTPVAELQKSFVGDYLRAYPMATPLGELQLEEQAAGNAVTVTQRYQLTEFWRFPEEKSLIGEFGFMSLADPLRVTERSARTRPVQINSVGLFRHKVRFEFAEPVFGKPSSSRADDRQKAYELRFRQNGDANTQEVEAELQMRNGRIAAADWAAHLEQVTKSFVRLGQTIQFAAIDAKGLDNLREQLRLLDRRLQSGELKVASRDMADAHFKRLVLNAQLDSGRLSPKLRGQALMQRGIQQDHLGQPDLGLQDLQAALALIPDSAPLRASLAVNALLRRQDADALRLSTEALALGGTDDGARYTQAYSLYFMDRPTDAQARFREILESRTEQERSYGAIWLYLSARKAGDDGKRSTDALLPTGRDPGWPLAVLNYLRGEATMDTALVAARLDGRPDPGRLCELYYYAGQKALLDGDKAQAKQWLRKAVDTGVRGFNEFNFAQRALDAL</sequence>
<keyword evidence="2" id="KW-0732">Signal</keyword>
<evidence type="ECO:0000256" key="2">
    <source>
        <dbReference type="SAM" id="SignalP"/>
    </source>
</evidence>
<organism evidence="4 5">
    <name type="scientific">Ideonella margarita</name>
    <dbReference type="NCBI Taxonomy" id="2984191"/>
    <lineage>
        <taxon>Bacteria</taxon>
        <taxon>Pseudomonadati</taxon>
        <taxon>Pseudomonadota</taxon>
        <taxon>Betaproteobacteria</taxon>
        <taxon>Burkholderiales</taxon>
        <taxon>Sphaerotilaceae</taxon>
        <taxon>Ideonella</taxon>
    </lineage>
</organism>
<dbReference type="Gene3D" id="2.60.40.3140">
    <property type="match status" value="1"/>
</dbReference>
<comment type="caution">
    <text evidence="4">The sequence shown here is derived from an EMBL/GenBank/DDBJ whole genome shotgun (WGS) entry which is preliminary data.</text>
</comment>
<evidence type="ECO:0000313" key="5">
    <source>
        <dbReference type="Proteomes" id="UP001379945"/>
    </source>
</evidence>
<dbReference type="Proteomes" id="UP001379945">
    <property type="component" value="Unassembled WGS sequence"/>
</dbReference>
<dbReference type="EMBL" id="JBBUTI010000002">
    <property type="protein sequence ID" value="MEK8045500.1"/>
    <property type="molecule type" value="Genomic_DNA"/>
</dbReference>
<proteinExistence type="predicted"/>
<evidence type="ECO:0000256" key="1">
    <source>
        <dbReference type="SAM" id="MobiDB-lite"/>
    </source>
</evidence>
<evidence type="ECO:0000313" key="4">
    <source>
        <dbReference type="EMBL" id="MEK8045500.1"/>
    </source>
</evidence>
<feature type="domain" description="Transglutaminase-like" evidence="3">
    <location>
        <begin position="365"/>
        <end position="434"/>
    </location>
</feature>
<dbReference type="Pfam" id="PF01841">
    <property type="entry name" value="Transglut_core"/>
    <property type="match status" value="1"/>
</dbReference>
<dbReference type="SUPFAM" id="SSF54001">
    <property type="entry name" value="Cysteine proteinases"/>
    <property type="match status" value="1"/>
</dbReference>
<dbReference type="SMART" id="SM00460">
    <property type="entry name" value="TGc"/>
    <property type="match status" value="1"/>
</dbReference>
<reference evidence="4 5" key="1">
    <citation type="submission" date="2024-04" db="EMBL/GenBank/DDBJ databases">
        <title>Novel species of the genus Ideonella isolated from streams.</title>
        <authorList>
            <person name="Lu H."/>
        </authorList>
    </citation>
    <scope>NUCLEOTIDE SEQUENCE [LARGE SCALE GENOMIC DNA]</scope>
    <source>
        <strain evidence="4 5">LYT19W</strain>
    </source>
</reference>
<dbReference type="InterPro" id="IPR024618">
    <property type="entry name" value="DUF3857"/>
</dbReference>
<dbReference type="Pfam" id="PF12969">
    <property type="entry name" value="DUF3857"/>
    <property type="match status" value="1"/>
</dbReference>
<protein>
    <submittedName>
        <fullName evidence="4">DUF3857 domain-containing protein</fullName>
    </submittedName>
</protein>
<dbReference type="PANTHER" id="PTHR33490">
    <property type="entry name" value="BLR5614 PROTEIN-RELATED"/>
    <property type="match status" value="1"/>
</dbReference>
<name>A0ABU9C2J5_9BURK</name>
<dbReference type="RefSeq" id="WP_341397694.1">
    <property type="nucleotide sequence ID" value="NZ_JBBUTI010000002.1"/>
</dbReference>
<evidence type="ECO:0000259" key="3">
    <source>
        <dbReference type="SMART" id="SM00460"/>
    </source>
</evidence>
<feature type="signal peptide" evidence="2">
    <location>
        <begin position="1"/>
        <end position="32"/>
    </location>
</feature>